<dbReference type="HOGENOM" id="CLU_1686606_0_0_1"/>
<dbReference type="OrthoDB" id="303107at2759"/>
<sequence>MEGGVSDACASDASTHLDSRDLHSTTSSVLPKDPAQLELSDPVWAANLRLLRRHWKWAAFSQFFHTFVPLFAMNDVTLVDIEDDLARGLSLYLPRVMTRLLYTLNQDRTILVDSWQTALRKQYLRRGACNTIFRRSRECTPTTCCRVCAPSVPSSP</sequence>
<gene>
    <name evidence="1" type="ORF">FOMPIDRAFT_1055402</name>
</gene>
<dbReference type="Proteomes" id="UP000015241">
    <property type="component" value="Unassembled WGS sequence"/>
</dbReference>
<reference evidence="1 2" key="1">
    <citation type="journal article" date="2012" name="Science">
        <title>The Paleozoic origin of enzymatic lignin decomposition reconstructed from 31 fungal genomes.</title>
        <authorList>
            <person name="Floudas D."/>
            <person name="Binder M."/>
            <person name="Riley R."/>
            <person name="Barry K."/>
            <person name="Blanchette R.A."/>
            <person name="Henrissat B."/>
            <person name="Martinez A.T."/>
            <person name="Otillar R."/>
            <person name="Spatafora J.W."/>
            <person name="Yadav J.S."/>
            <person name="Aerts A."/>
            <person name="Benoit I."/>
            <person name="Boyd A."/>
            <person name="Carlson A."/>
            <person name="Copeland A."/>
            <person name="Coutinho P.M."/>
            <person name="de Vries R.P."/>
            <person name="Ferreira P."/>
            <person name="Findley K."/>
            <person name="Foster B."/>
            <person name="Gaskell J."/>
            <person name="Glotzer D."/>
            <person name="Gorecki P."/>
            <person name="Heitman J."/>
            <person name="Hesse C."/>
            <person name="Hori C."/>
            <person name="Igarashi K."/>
            <person name="Jurgens J.A."/>
            <person name="Kallen N."/>
            <person name="Kersten P."/>
            <person name="Kohler A."/>
            <person name="Kuees U."/>
            <person name="Kumar T.K.A."/>
            <person name="Kuo A."/>
            <person name="LaButti K."/>
            <person name="Larrondo L.F."/>
            <person name="Lindquist E."/>
            <person name="Ling A."/>
            <person name="Lombard V."/>
            <person name="Lucas S."/>
            <person name="Lundell T."/>
            <person name="Martin R."/>
            <person name="McLaughlin D.J."/>
            <person name="Morgenstern I."/>
            <person name="Morin E."/>
            <person name="Murat C."/>
            <person name="Nagy L.G."/>
            <person name="Nolan M."/>
            <person name="Ohm R.A."/>
            <person name="Patyshakuliyeva A."/>
            <person name="Rokas A."/>
            <person name="Ruiz-Duenas F.J."/>
            <person name="Sabat G."/>
            <person name="Salamov A."/>
            <person name="Samejima M."/>
            <person name="Schmutz J."/>
            <person name="Slot J.C."/>
            <person name="St John F."/>
            <person name="Stenlid J."/>
            <person name="Sun H."/>
            <person name="Sun S."/>
            <person name="Syed K."/>
            <person name="Tsang A."/>
            <person name="Wiebenga A."/>
            <person name="Young D."/>
            <person name="Pisabarro A."/>
            <person name="Eastwood D.C."/>
            <person name="Martin F."/>
            <person name="Cullen D."/>
            <person name="Grigoriev I.V."/>
            <person name="Hibbett D.S."/>
        </authorList>
    </citation>
    <scope>NUCLEOTIDE SEQUENCE</scope>
    <source>
        <strain evidence="2">FP-58527</strain>
    </source>
</reference>
<name>S8DN54_FOMSC</name>
<evidence type="ECO:0000313" key="2">
    <source>
        <dbReference type="Proteomes" id="UP000015241"/>
    </source>
</evidence>
<organism evidence="1 2">
    <name type="scientific">Fomitopsis schrenkii</name>
    <name type="common">Brown rot fungus</name>
    <dbReference type="NCBI Taxonomy" id="2126942"/>
    <lineage>
        <taxon>Eukaryota</taxon>
        <taxon>Fungi</taxon>
        <taxon>Dikarya</taxon>
        <taxon>Basidiomycota</taxon>
        <taxon>Agaricomycotina</taxon>
        <taxon>Agaricomycetes</taxon>
        <taxon>Polyporales</taxon>
        <taxon>Fomitopsis</taxon>
    </lineage>
</organism>
<accession>S8DN54</accession>
<keyword evidence="2" id="KW-1185">Reference proteome</keyword>
<evidence type="ECO:0000313" key="1">
    <source>
        <dbReference type="EMBL" id="EPS94092.1"/>
    </source>
</evidence>
<dbReference type="AlphaFoldDB" id="S8DN54"/>
<dbReference type="InParanoid" id="S8DN54"/>
<proteinExistence type="predicted"/>
<dbReference type="STRING" id="743788.S8DN54"/>
<protein>
    <submittedName>
        <fullName evidence="1">Uncharacterized protein</fullName>
    </submittedName>
</protein>
<dbReference type="EMBL" id="KE504245">
    <property type="protein sequence ID" value="EPS94092.1"/>
    <property type="molecule type" value="Genomic_DNA"/>
</dbReference>